<dbReference type="Pfam" id="PF00698">
    <property type="entry name" value="Acyl_transf_1"/>
    <property type="match status" value="1"/>
</dbReference>
<evidence type="ECO:0000259" key="4">
    <source>
        <dbReference type="SMART" id="SM00827"/>
    </source>
</evidence>
<protein>
    <recommendedName>
        <fullName evidence="4">Malonyl-CoA:ACP transacylase (MAT) domain-containing protein</fullName>
    </recommendedName>
</protein>
<dbReference type="GO" id="GO:0004312">
    <property type="term" value="F:fatty acid synthase activity"/>
    <property type="evidence" value="ECO:0007669"/>
    <property type="project" value="TreeGrafter"/>
</dbReference>
<feature type="region of interest" description="Disordered" evidence="3">
    <location>
        <begin position="11"/>
        <end position="30"/>
    </location>
</feature>
<evidence type="ECO:0000313" key="5">
    <source>
        <dbReference type="EMBL" id="GGR06466.1"/>
    </source>
</evidence>
<proteinExistence type="predicted"/>
<dbReference type="InterPro" id="IPR016035">
    <property type="entry name" value="Acyl_Trfase/lysoPLipase"/>
</dbReference>
<reference evidence="5" key="1">
    <citation type="journal article" date="2014" name="Int. J. Syst. Evol. Microbiol.">
        <title>Complete genome sequence of Corynebacterium casei LMG S-19264T (=DSM 44701T), isolated from a smear-ripened cheese.</title>
        <authorList>
            <consortium name="US DOE Joint Genome Institute (JGI-PGF)"/>
            <person name="Walter F."/>
            <person name="Albersmeier A."/>
            <person name="Kalinowski J."/>
            <person name="Ruckert C."/>
        </authorList>
    </citation>
    <scope>NUCLEOTIDE SEQUENCE</scope>
    <source>
        <strain evidence="5">JCM 4403</strain>
    </source>
</reference>
<name>A0A918F3Z8_9ACTN</name>
<reference evidence="5" key="2">
    <citation type="submission" date="2020-09" db="EMBL/GenBank/DDBJ databases">
        <authorList>
            <person name="Sun Q."/>
            <person name="Ohkuma M."/>
        </authorList>
    </citation>
    <scope>NUCLEOTIDE SEQUENCE</scope>
    <source>
        <strain evidence="5">JCM 4403</strain>
    </source>
</reference>
<dbReference type="InterPro" id="IPR014043">
    <property type="entry name" value="Acyl_transferase_dom"/>
</dbReference>
<dbReference type="Gene3D" id="3.30.70.3290">
    <property type="match status" value="1"/>
</dbReference>
<dbReference type="Gene3D" id="3.40.366.10">
    <property type="entry name" value="Malonyl-Coenzyme A Acyl Carrier Protein, domain 2"/>
    <property type="match status" value="1"/>
</dbReference>
<dbReference type="SUPFAM" id="SSF52151">
    <property type="entry name" value="FabD/lysophospholipase-like"/>
    <property type="match status" value="1"/>
</dbReference>
<gene>
    <name evidence="5" type="ORF">GCM10010280_62800</name>
</gene>
<dbReference type="SMART" id="SM00827">
    <property type="entry name" value="PKS_AT"/>
    <property type="match status" value="1"/>
</dbReference>
<evidence type="ECO:0000256" key="1">
    <source>
        <dbReference type="ARBA" id="ARBA00022450"/>
    </source>
</evidence>
<feature type="domain" description="Malonyl-CoA:ACP transacylase (MAT)" evidence="4">
    <location>
        <begin position="36"/>
        <end position="332"/>
    </location>
</feature>
<dbReference type="PANTHER" id="PTHR43775:SF37">
    <property type="entry name" value="SI:DKEY-61P9.11"/>
    <property type="match status" value="1"/>
</dbReference>
<dbReference type="AlphaFoldDB" id="A0A918F3Z8"/>
<keyword evidence="2" id="KW-0597">Phosphoprotein</keyword>
<evidence type="ECO:0000313" key="6">
    <source>
        <dbReference type="Proteomes" id="UP000656732"/>
    </source>
</evidence>
<dbReference type="GO" id="GO:0006633">
    <property type="term" value="P:fatty acid biosynthetic process"/>
    <property type="evidence" value="ECO:0007669"/>
    <property type="project" value="TreeGrafter"/>
</dbReference>
<dbReference type="Gene3D" id="3.30.70.250">
    <property type="entry name" value="Malonyl-CoA ACP transacylase, ACP-binding"/>
    <property type="match status" value="1"/>
</dbReference>
<dbReference type="EMBL" id="BMTU01000019">
    <property type="protein sequence ID" value="GGR06466.1"/>
    <property type="molecule type" value="Genomic_DNA"/>
</dbReference>
<dbReference type="InterPro" id="IPR050091">
    <property type="entry name" value="PKS_NRPS_Biosynth_Enz"/>
</dbReference>
<dbReference type="PANTHER" id="PTHR43775">
    <property type="entry name" value="FATTY ACID SYNTHASE"/>
    <property type="match status" value="1"/>
</dbReference>
<comment type="caution">
    <text evidence="5">The sequence shown here is derived from an EMBL/GenBank/DDBJ whole genome shotgun (WGS) entry which is preliminary data.</text>
</comment>
<feature type="region of interest" description="Disordered" evidence="3">
    <location>
        <begin position="354"/>
        <end position="397"/>
    </location>
</feature>
<accession>A0A918F3Z8</accession>
<sequence>MLPGCGCHAVPSPSQEAAVHPTTPSPAPAPRGVALLFPGQGAQQPLMAVGLYHGHPPFRRLVDEVFEVWGAEGAALRADWLSGSPAANPDGVSRAQPLLFAVDWALGRMVLDWGVRPAALLGHSVGEVAAATLAGVFTLEEAAGLMADRVAHIESAPAGGMLAVQATAAEMTPYLHDDVVVGAVNAPRQVVLAGSEAPLAVSEARLRAAGFTCRRTRALSPFHSPALAPAALAALPALSRLPLRAPGLPLHSAYTPGPLTPAQAADPRFWAGQPAAPVLFGPALDALLGTGELLLLEAGPGQGLTALAKRHPAVGAGGSAAQGLLPARARGDATDLRTLRTAVERLLAGGWLAHDPLPAPAGTVRTRPSTQPEAHQPASRQDCERDRPGPVTGPRRL</sequence>
<keyword evidence="6" id="KW-1185">Reference proteome</keyword>
<evidence type="ECO:0000256" key="3">
    <source>
        <dbReference type="SAM" id="MobiDB-lite"/>
    </source>
</evidence>
<keyword evidence="1" id="KW-0596">Phosphopantetheine</keyword>
<evidence type="ECO:0000256" key="2">
    <source>
        <dbReference type="ARBA" id="ARBA00022553"/>
    </source>
</evidence>
<organism evidence="5 6">
    <name type="scientific">Streptomyces pilosus</name>
    <dbReference type="NCBI Taxonomy" id="28893"/>
    <lineage>
        <taxon>Bacteria</taxon>
        <taxon>Bacillati</taxon>
        <taxon>Actinomycetota</taxon>
        <taxon>Actinomycetes</taxon>
        <taxon>Kitasatosporales</taxon>
        <taxon>Streptomycetaceae</taxon>
        <taxon>Streptomyces</taxon>
    </lineage>
</organism>
<dbReference type="InterPro" id="IPR016036">
    <property type="entry name" value="Malonyl_transacylase_ACP-bd"/>
</dbReference>
<dbReference type="InterPro" id="IPR001227">
    <property type="entry name" value="Ac_transferase_dom_sf"/>
</dbReference>
<dbReference type="Proteomes" id="UP000656732">
    <property type="component" value="Unassembled WGS sequence"/>
</dbReference>
<dbReference type="SUPFAM" id="SSF55048">
    <property type="entry name" value="Probable ACP-binding domain of malonyl-CoA ACP transacylase"/>
    <property type="match status" value="1"/>
</dbReference>